<feature type="compositionally biased region" description="Basic and acidic residues" evidence="1">
    <location>
        <begin position="65"/>
        <end position="77"/>
    </location>
</feature>
<feature type="compositionally biased region" description="Basic and acidic residues" evidence="1">
    <location>
        <begin position="100"/>
        <end position="116"/>
    </location>
</feature>
<keyword evidence="3" id="KW-1185">Reference proteome</keyword>
<dbReference type="AlphaFoldDB" id="K0R7F2"/>
<comment type="caution">
    <text evidence="2">The sequence shown here is derived from an EMBL/GenBank/DDBJ whole genome shotgun (WGS) entry which is preliminary data.</text>
</comment>
<proteinExistence type="predicted"/>
<gene>
    <name evidence="2" type="ORF">THAOC_33263</name>
</gene>
<feature type="region of interest" description="Disordered" evidence="1">
    <location>
        <begin position="1"/>
        <end position="182"/>
    </location>
</feature>
<dbReference type="Proteomes" id="UP000266841">
    <property type="component" value="Unassembled WGS sequence"/>
</dbReference>
<reference evidence="2 3" key="1">
    <citation type="journal article" date="2012" name="Genome Biol.">
        <title>Genome and low-iron response of an oceanic diatom adapted to chronic iron limitation.</title>
        <authorList>
            <person name="Lommer M."/>
            <person name="Specht M."/>
            <person name="Roy A.S."/>
            <person name="Kraemer L."/>
            <person name="Andreson R."/>
            <person name="Gutowska M.A."/>
            <person name="Wolf J."/>
            <person name="Bergner S.V."/>
            <person name="Schilhabel M.B."/>
            <person name="Klostermeier U.C."/>
            <person name="Beiko R.G."/>
            <person name="Rosenstiel P."/>
            <person name="Hippler M."/>
            <person name="Laroche J."/>
        </authorList>
    </citation>
    <scope>NUCLEOTIDE SEQUENCE [LARGE SCALE GENOMIC DNA]</scope>
    <source>
        <strain evidence="2 3">CCMP1005</strain>
    </source>
</reference>
<feature type="compositionally biased region" description="Low complexity" evidence="1">
    <location>
        <begin position="85"/>
        <end position="95"/>
    </location>
</feature>
<evidence type="ECO:0000313" key="2">
    <source>
        <dbReference type="EMBL" id="EJK47979.1"/>
    </source>
</evidence>
<evidence type="ECO:0000313" key="3">
    <source>
        <dbReference type="Proteomes" id="UP000266841"/>
    </source>
</evidence>
<organism evidence="2 3">
    <name type="scientific">Thalassiosira oceanica</name>
    <name type="common">Marine diatom</name>
    <dbReference type="NCBI Taxonomy" id="159749"/>
    <lineage>
        <taxon>Eukaryota</taxon>
        <taxon>Sar</taxon>
        <taxon>Stramenopiles</taxon>
        <taxon>Ochrophyta</taxon>
        <taxon>Bacillariophyta</taxon>
        <taxon>Coscinodiscophyceae</taxon>
        <taxon>Thalassiosirophycidae</taxon>
        <taxon>Thalassiosirales</taxon>
        <taxon>Thalassiosiraceae</taxon>
        <taxon>Thalassiosira</taxon>
    </lineage>
</organism>
<evidence type="ECO:0000256" key="1">
    <source>
        <dbReference type="SAM" id="MobiDB-lite"/>
    </source>
</evidence>
<protein>
    <submittedName>
        <fullName evidence="2">Uncharacterized protein</fullName>
    </submittedName>
</protein>
<name>K0R7F2_THAOC</name>
<feature type="compositionally biased region" description="Basic and acidic residues" evidence="1">
    <location>
        <begin position="151"/>
        <end position="165"/>
    </location>
</feature>
<dbReference type="EMBL" id="AGNL01046412">
    <property type="protein sequence ID" value="EJK47979.1"/>
    <property type="molecule type" value="Genomic_DNA"/>
</dbReference>
<sequence>VKVAGIERPLSAPGVSKRRPQDSGRRLFGRRTRFGPAGGVEWSRSAERAGSWPVRRRWPASDLRGALREAGPTRRGVDGAPAPRPATAPSTTQRRMTGRRTQDDPGGRDDGARNGGDRGPSASARSEERQALWPQRSWSRRPRQGPPAKPIRKDRPVRRPSERGGEGATATAAQVVAHRDTRPAYGWTGAELQRSRLKRLEGESSR</sequence>
<accession>K0R7F2</accession>
<feature type="non-terminal residue" evidence="2">
    <location>
        <position position="1"/>
    </location>
</feature>